<dbReference type="InterPro" id="IPR036583">
    <property type="entry name" value="23S_rRNA_IVS_sf"/>
</dbReference>
<organism evidence="1 2">
    <name type="scientific">Kaistella flava</name>
    <name type="common">ex Peng et al. 2021</name>
    <dbReference type="NCBI Taxonomy" id="2038776"/>
    <lineage>
        <taxon>Bacteria</taxon>
        <taxon>Pseudomonadati</taxon>
        <taxon>Bacteroidota</taxon>
        <taxon>Flavobacteriia</taxon>
        <taxon>Flavobacteriales</taxon>
        <taxon>Weeksellaceae</taxon>
        <taxon>Chryseobacterium group</taxon>
        <taxon>Kaistella</taxon>
    </lineage>
</organism>
<sequence>MRKVNFSKSKFFYEKNDLLERTFWFGIHCLKFLRKLPNDPEYRLIRFQLGKSSTSLGANYEESQAGSSKADFKNKVKISLRETRESNYWLRVIKALEEGQNEELDQLLAESTELKNIFGAIVNNTKL</sequence>
<gene>
    <name evidence="1" type="ORF">Q73A0000_03650</name>
</gene>
<evidence type="ECO:0000313" key="2">
    <source>
        <dbReference type="Proteomes" id="UP000594195"/>
    </source>
</evidence>
<accession>A0A7M2Y7Z1</accession>
<dbReference type="EMBL" id="CP040442">
    <property type="protein sequence ID" value="QOW09522.1"/>
    <property type="molecule type" value="Genomic_DNA"/>
</dbReference>
<dbReference type="InterPro" id="IPR012657">
    <property type="entry name" value="23S_rRNA-intervening_sequence"/>
</dbReference>
<dbReference type="RefSeq" id="WP_193813642.1">
    <property type="nucleotide sequence ID" value="NZ_CP040442.1"/>
</dbReference>
<dbReference type="PANTHER" id="PTHR38471:SF2">
    <property type="entry name" value="FOUR HELIX BUNDLE PROTEIN"/>
    <property type="match status" value="1"/>
</dbReference>
<dbReference type="PIRSF" id="PIRSF035652">
    <property type="entry name" value="CHP02436"/>
    <property type="match status" value="1"/>
</dbReference>
<dbReference type="KEGG" id="kfa:Q73A0000_03650"/>
<dbReference type="Gene3D" id="1.20.1440.60">
    <property type="entry name" value="23S rRNA-intervening sequence"/>
    <property type="match status" value="1"/>
</dbReference>
<evidence type="ECO:0000313" key="1">
    <source>
        <dbReference type="EMBL" id="QOW09522.1"/>
    </source>
</evidence>
<dbReference type="AlphaFoldDB" id="A0A7M2Y7Z1"/>
<dbReference type="PANTHER" id="PTHR38471">
    <property type="entry name" value="FOUR HELIX BUNDLE PROTEIN"/>
    <property type="match status" value="1"/>
</dbReference>
<protein>
    <submittedName>
        <fullName evidence="1">Four helix bundle protein</fullName>
    </submittedName>
</protein>
<name>A0A7M2Y7Z1_9FLAO</name>
<proteinExistence type="predicted"/>
<dbReference type="Proteomes" id="UP000594195">
    <property type="component" value="Chromosome"/>
</dbReference>
<keyword evidence="2" id="KW-1185">Reference proteome</keyword>
<dbReference type="NCBIfam" id="TIGR02436">
    <property type="entry name" value="four helix bundle protein"/>
    <property type="match status" value="1"/>
</dbReference>
<dbReference type="SUPFAM" id="SSF158446">
    <property type="entry name" value="IVS-encoded protein-like"/>
    <property type="match status" value="1"/>
</dbReference>
<reference evidence="1 2" key="1">
    <citation type="submission" date="2019-05" db="EMBL/GenBank/DDBJ databases">
        <title>Chryseobacterium sp. isolated from King George Island, maritime Antarctica.</title>
        <authorList>
            <person name="Peng X."/>
        </authorList>
    </citation>
    <scope>NUCLEOTIDE SEQUENCE [LARGE SCALE GENOMIC DNA]</scope>
    <source>
        <strain evidence="1 2">7-3A</strain>
    </source>
</reference>
<dbReference type="Pfam" id="PF05635">
    <property type="entry name" value="23S_rRNA_IVP"/>
    <property type="match status" value="1"/>
</dbReference>